<name>A0ACC0JY81_CHOFU</name>
<accession>A0ACC0JY81</accession>
<comment type="caution">
    <text evidence="1">The sequence shown here is derived from an EMBL/GenBank/DDBJ whole genome shotgun (WGS) entry which is preliminary data.</text>
</comment>
<dbReference type="Proteomes" id="UP001064048">
    <property type="component" value="Chromosome 12"/>
</dbReference>
<proteinExistence type="predicted"/>
<protein>
    <submittedName>
        <fullName evidence="1">Uncharacterized protein</fullName>
    </submittedName>
</protein>
<evidence type="ECO:0000313" key="2">
    <source>
        <dbReference type="Proteomes" id="UP001064048"/>
    </source>
</evidence>
<evidence type="ECO:0000313" key="1">
    <source>
        <dbReference type="EMBL" id="KAI8429039.1"/>
    </source>
</evidence>
<sequence length="336" mass="36685">MMRPTNWTTGAPTALLAVVYQQRLANAELNVTFRGDVLKHNPNPKYLGVTLDRSLTYKTHLGKVAAKIRTRNNIVQKLTSTTWGASAACLRTTSLALVYSSAEYCAPVWLNSAHVSAVDSQLNHTMHLVTGCMRPTPTHWLHSAILLRHTCAENNASIASWTNYAGTQPYLLIKTYLRQSKGYNLATHQYPKYTPETLPGKCGTLGSDRQTDSPVGTLWVRNPKNKISVKKTMPKTVSAIAALHSVGGGAVPSSLIGLIAVRFWRFAGRCRGTLASLAWLVCCCQATNKILEFFGDVVMTQGIAELVSAHRALAPSVVARRAWTSASPSSKHDTRN</sequence>
<keyword evidence="2" id="KW-1185">Reference proteome</keyword>
<reference evidence="1 2" key="1">
    <citation type="journal article" date="2022" name="Genome Biol. Evol.">
        <title>The Spruce Budworm Genome: Reconstructing the Evolutionary History of Antifreeze Proteins.</title>
        <authorList>
            <person name="Beliveau C."/>
            <person name="Gagne P."/>
            <person name="Picq S."/>
            <person name="Vernygora O."/>
            <person name="Keeling C.I."/>
            <person name="Pinkney K."/>
            <person name="Doucet D."/>
            <person name="Wen F."/>
            <person name="Johnston J.S."/>
            <person name="Maaroufi H."/>
            <person name="Boyle B."/>
            <person name="Laroche J."/>
            <person name="Dewar K."/>
            <person name="Juretic N."/>
            <person name="Blackburn G."/>
            <person name="Nisole A."/>
            <person name="Brunet B."/>
            <person name="Brandao M."/>
            <person name="Lumley L."/>
            <person name="Duan J."/>
            <person name="Quan G."/>
            <person name="Lucarotti C.J."/>
            <person name="Roe A.D."/>
            <person name="Sperling F.A.H."/>
            <person name="Levesque R.C."/>
            <person name="Cusson M."/>
        </authorList>
    </citation>
    <scope>NUCLEOTIDE SEQUENCE [LARGE SCALE GENOMIC DNA]</scope>
    <source>
        <strain evidence="1">Glfc:IPQL:Cfum</strain>
    </source>
</reference>
<dbReference type="EMBL" id="CM046112">
    <property type="protein sequence ID" value="KAI8429039.1"/>
    <property type="molecule type" value="Genomic_DNA"/>
</dbReference>
<gene>
    <name evidence="1" type="ORF">MSG28_007610</name>
</gene>
<organism evidence="1 2">
    <name type="scientific">Choristoneura fumiferana</name>
    <name type="common">Spruce budworm moth</name>
    <name type="synonym">Archips fumiferana</name>
    <dbReference type="NCBI Taxonomy" id="7141"/>
    <lineage>
        <taxon>Eukaryota</taxon>
        <taxon>Metazoa</taxon>
        <taxon>Ecdysozoa</taxon>
        <taxon>Arthropoda</taxon>
        <taxon>Hexapoda</taxon>
        <taxon>Insecta</taxon>
        <taxon>Pterygota</taxon>
        <taxon>Neoptera</taxon>
        <taxon>Endopterygota</taxon>
        <taxon>Lepidoptera</taxon>
        <taxon>Glossata</taxon>
        <taxon>Ditrysia</taxon>
        <taxon>Tortricoidea</taxon>
        <taxon>Tortricidae</taxon>
        <taxon>Tortricinae</taxon>
        <taxon>Choristoneura</taxon>
    </lineage>
</organism>